<evidence type="ECO:0000313" key="3">
    <source>
        <dbReference type="Proteomes" id="UP000309174"/>
    </source>
</evidence>
<dbReference type="InterPro" id="IPR000073">
    <property type="entry name" value="AB_hydrolase_1"/>
</dbReference>
<dbReference type="SUPFAM" id="SSF53474">
    <property type="entry name" value="alpha/beta-Hydrolases"/>
    <property type="match status" value="1"/>
</dbReference>
<dbReference type="OrthoDB" id="63519at2"/>
<dbReference type="GO" id="GO:0046503">
    <property type="term" value="P:glycerolipid catabolic process"/>
    <property type="evidence" value="ECO:0007669"/>
    <property type="project" value="TreeGrafter"/>
</dbReference>
<keyword evidence="2" id="KW-0378">Hydrolase</keyword>
<dbReference type="Proteomes" id="UP000309174">
    <property type="component" value="Unassembled WGS sequence"/>
</dbReference>
<dbReference type="InterPro" id="IPR050471">
    <property type="entry name" value="AB_hydrolase"/>
</dbReference>
<dbReference type="Gene3D" id="3.40.50.1820">
    <property type="entry name" value="alpha/beta hydrolase"/>
    <property type="match status" value="1"/>
</dbReference>
<feature type="domain" description="AB hydrolase-1" evidence="1">
    <location>
        <begin position="23"/>
        <end position="247"/>
    </location>
</feature>
<sequence>MSTVISADGTAIAFERTGEGPPVVLVAGALCDRLATSLLATELGRHFTVIGYDRRGRGESGGTAPDTVQQEIEDLGALIAEAGGEAAVYGHSSGAALALHAAAAGLPITELVLHEPPFYLQEDQEEREESQALLQRIKELLAQDRPADAIAAFLAPTGMPQQLIDFMSQNPGTQANARTLPIDPFEVVSEASRGGRTPIEQAREVAVPTLVLCGGASHPWMIETGEQLAAAMPNGRHLVLPDQGHIVAADVLAPALTDYLTRP</sequence>
<organism evidence="2 3">
    <name type="scientific">Actinomadura soli</name>
    <dbReference type="NCBI Taxonomy" id="2508997"/>
    <lineage>
        <taxon>Bacteria</taxon>
        <taxon>Bacillati</taxon>
        <taxon>Actinomycetota</taxon>
        <taxon>Actinomycetes</taxon>
        <taxon>Streptosporangiales</taxon>
        <taxon>Thermomonosporaceae</taxon>
        <taxon>Actinomadura</taxon>
    </lineage>
</organism>
<dbReference type="RefSeq" id="WP_138648649.1">
    <property type="nucleotide sequence ID" value="NZ_VCKW01000203.1"/>
</dbReference>
<dbReference type="PANTHER" id="PTHR43433">
    <property type="entry name" value="HYDROLASE, ALPHA/BETA FOLD FAMILY PROTEIN"/>
    <property type="match status" value="1"/>
</dbReference>
<accession>A0A5C4J3Y8</accession>
<comment type="caution">
    <text evidence="2">The sequence shown here is derived from an EMBL/GenBank/DDBJ whole genome shotgun (WGS) entry which is preliminary data.</text>
</comment>
<dbReference type="Pfam" id="PF12697">
    <property type="entry name" value="Abhydrolase_6"/>
    <property type="match status" value="1"/>
</dbReference>
<name>A0A5C4J3Y8_9ACTN</name>
<gene>
    <name evidence="2" type="ORF">ETD83_30410</name>
</gene>
<dbReference type="PANTHER" id="PTHR43433:SF5">
    <property type="entry name" value="AB HYDROLASE-1 DOMAIN-CONTAINING PROTEIN"/>
    <property type="match status" value="1"/>
</dbReference>
<protein>
    <submittedName>
        <fullName evidence="2">Alpha/beta hydrolase</fullName>
    </submittedName>
</protein>
<reference evidence="2 3" key="1">
    <citation type="submission" date="2019-05" db="EMBL/GenBank/DDBJ databases">
        <title>Draft genome sequence of Actinomadura sp. 14C53.</title>
        <authorList>
            <person name="Saricaoglu S."/>
            <person name="Isik K."/>
        </authorList>
    </citation>
    <scope>NUCLEOTIDE SEQUENCE [LARGE SCALE GENOMIC DNA]</scope>
    <source>
        <strain evidence="2 3">14C53</strain>
    </source>
</reference>
<dbReference type="InterPro" id="IPR029058">
    <property type="entry name" value="AB_hydrolase_fold"/>
</dbReference>
<dbReference type="EMBL" id="VCKW01000203">
    <property type="protein sequence ID" value="TMQ91552.1"/>
    <property type="molecule type" value="Genomic_DNA"/>
</dbReference>
<dbReference type="AlphaFoldDB" id="A0A5C4J3Y8"/>
<evidence type="ECO:0000259" key="1">
    <source>
        <dbReference type="Pfam" id="PF12697"/>
    </source>
</evidence>
<dbReference type="GO" id="GO:0004806">
    <property type="term" value="F:triacylglycerol lipase activity"/>
    <property type="evidence" value="ECO:0007669"/>
    <property type="project" value="TreeGrafter"/>
</dbReference>
<evidence type="ECO:0000313" key="2">
    <source>
        <dbReference type="EMBL" id="TMQ91552.1"/>
    </source>
</evidence>
<keyword evidence="3" id="KW-1185">Reference proteome</keyword>
<proteinExistence type="predicted"/>